<dbReference type="InterPro" id="IPR038417">
    <property type="entry name" value="Alpga-gal_N_sf"/>
</dbReference>
<dbReference type="SUPFAM" id="SSF51445">
    <property type="entry name" value="(Trans)glycosidases"/>
    <property type="match status" value="1"/>
</dbReference>
<name>A0A8J2ZYC3_9BACL</name>
<feature type="binding site" evidence="8">
    <location>
        <begin position="366"/>
        <end position="367"/>
    </location>
    <ligand>
        <name>substrate</name>
    </ligand>
</feature>
<organism evidence="11 12">
    <name type="scientific">Pullulanibacillus pueri</name>
    <dbReference type="NCBI Taxonomy" id="1437324"/>
    <lineage>
        <taxon>Bacteria</taxon>
        <taxon>Bacillati</taxon>
        <taxon>Bacillota</taxon>
        <taxon>Bacilli</taxon>
        <taxon>Bacillales</taxon>
        <taxon>Sporolactobacillaceae</taxon>
        <taxon>Pullulanibacillus</taxon>
    </lineage>
</organism>
<dbReference type="PIRSF" id="PIRSF005536">
    <property type="entry name" value="Agal"/>
    <property type="match status" value="1"/>
</dbReference>
<dbReference type="InterPro" id="IPR017853">
    <property type="entry name" value="GH"/>
</dbReference>
<feature type="active site" description="Proton donor" evidence="7">
    <location>
        <position position="548"/>
    </location>
</feature>
<evidence type="ECO:0000256" key="5">
    <source>
        <dbReference type="ARBA" id="ARBA00023295"/>
    </source>
</evidence>
<dbReference type="InterPro" id="IPR031704">
    <property type="entry name" value="Glyco_hydro_36_N"/>
</dbReference>
<evidence type="ECO:0000313" key="11">
    <source>
        <dbReference type="EMBL" id="GGH84424.1"/>
    </source>
</evidence>
<dbReference type="Gene3D" id="3.20.20.70">
    <property type="entry name" value="Aldolase class I"/>
    <property type="match status" value="1"/>
</dbReference>
<dbReference type="AlphaFoldDB" id="A0A8J2ZYC3"/>
<comment type="catalytic activity">
    <reaction evidence="1 6">
        <text>Hydrolysis of terminal, non-reducing alpha-D-galactose residues in alpha-D-galactosides, including galactose oligosaccharides, galactomannans and galactolipids.</text>
        <dbReference type="EC" id="3.2.1.22"/>
    </reaction>
</comment>
<feature type="binding site" evidence="8">
    <location>
        <position position="526"/>
    </location>
    <ligand>
        <name>substrate</name>
    </ligand>
</feature>
<feature type="binding site" evidence="8">
    <location>
        <position position="548"/>
    </location>
    <ligand>
        <name>substrate</name>
    </ligand>
</feature>
<dbReference type="PANTHER" id="PTHR43053:SF3">
    <property type="entry name" value="ALPHA-GALACTOSIDASE C-RELATED"/>
    <property type="match status" value="1"/>
</dbReference>
<evidence type="ECO:0000256" key="1">
    <source>
        <dbReference type="ARBA" id="ARBA00001255"/>
    </source>
</evidence>
<feature type="domain" description="Glycosyl hydrolase family 36 C-terminal" evidence="9">
    <location>
        <begin position="650"/>
        <end position="733"/>
    </location>
</feature>
<dbReference type="FunFam" id="3.20.20.70:FF:000118">
    <property type="entry name" value="Alpha-galactosidase"/>
    <property type="match status" value="1"/>
</dbReference>
<dbReference type="InterPro" id="IPR031705">
    <property type="entry name" value="Glyco_hydro_36_C"/>
</dbReference>
<dbReference type="RefSeq" id="WP_188497949.1">
    <property type="nucleotide sequence ID" value="NZ_BMFV01000021.1"/>
</dbReference>
<evidence type="ECO:0000256" key="2">
    <source>
        <dbReference type="ARBA" id="ARBA00006202"/>
    </source>
</evidence>
<dbReference type="GO" id="GO:0004557">
    <property type="term" value="F:alpha-galactosidase activity"/>
    <property type="evidence" value="ECO:0007669"/>
    <property type="project" value="UniProtKB-UniRule"/>
</dbReference>
<keyword evidence="12" id="KW-1185">Reference proteome</keyword>
<dbReference type="InterPro" id="IPR013780">
    <property type="entry name" value="Glyco_hydro_b"/>
</dbReference>
<evidence type="ECO:0000256" key="7">
    <source>
        <dbReference type="PIRSR" id="PIRSR005536-1"/>
    </source>
</evidence>
<feature type="binding site" evidence="8">
    <location>
        <position position="199"/>
    </location>
    <ligand>
        <name>substrate</name>
    </ligand>
</feature>
<comment type="similarity">
    <text evidence="2">Belongs to the glycosyl hydrolase 36 family.</text>
</comment>
<dbReference type="InterPro" id="IPR000111">
    <property type="entry name" value="Glyco_hydro_27/36_CS"/>
</dbReference>
<evidence type="ECO:0000256" key="8">
    <source>
        <dbReference type="PIRSR" id="PIRSR005536-2"/>
    </source>
</evidence>
<comment type="caution">
    <text evidence="11">The sequence shown here is derived from an EMBL/GenBank/DDBJ whole genome shotgun (WGS) entry which is preliminary data.</text>
</comment>
<feature type="binding site" evidence="8">
    <location>
        <begin position="476"/>
        <end position="480"/>
    </location>
    <ligand>
        <name>substrate</name>
    </ligand>
</feature>
<dbReference type="EC" id="3.2.1.22" evidence="3 6"/>
<feature type="binding site" evidence="8">
    <location>
        <position position="443"/>
    </location>
    <ligand>
        <name>substrate</name>
    </ligand>
</feature>
<evidence type="ECO:0000313" key="12">
    <source>
        <dbReference type="Proteomes" id="UP000656813"/>
    </source>
</evidence>
<dbReference type="Pfam" id="PF16874">
    <property type="entry name" value="Glyco_hydro_36C"/>
    <property type="match status" value="1"/>
</dbReference>
<dbReference type="InterPro" id="IPR013785">
    <property type="entry name" value="Aldolase_TIM"/>
</dbReference>
<dbReference type="Gene3D" id="2.60.40.1180">
    <property type="entry name" value="Golgi alpha-mannosidase II"/>
    <property type="match status" value="1"/>
</dbReference>
<accession>A0A8J2ZYC3</accession>
<proteinExistence type="inferred from homology"/>
<evidence type="ECO:0000256" key="3">
    <source>
        <dbReference type="ARBA" id="ARBA00012755"/>
    </source>
</evidence>
<gene>
    <name evidence="11" type="ORF">GCM10007096_27470</name>
</gene>
<evidence type="ECO:0000259" key="10">
    <source>
        <dbReference type="Pfam" id="PF16875"/>
    </source>
</evidence>
<reference evidence="11" key="1">
    <citation type="journal article" date="2014" name="Int. J. Syst. Evol. Microbiol.">
        <title>Complete genome sequence of Corynebacterium casei LMG S-19264T (=DSM 44701T), isolated from a smear-ripened cheese.</title>
        <authorList>
            <consortium name="US DOE Joint Genome Institute (JGI-PGF)"/>
            <person name="Walter F."/>
            <person name="Albersmeier A."/>
            <person name="Kalinowski J."/>
            <person name="Ruckert C."/>
        </authorList>
    </citation>
    <scope>NUCLEOTIDE SEQUENCE</scope>
    <source>
        <strain evidence="11">CGMCC 1.12777</strain>
    </source>
</reference>
<dbReference type="InterPro" id="IPR050985">
    <property type="entry name" value="Alpha-glycosidase_related"/>
</dbReference>
<feature type="domain" description="Glycosyl hydrolase family 36 N-terminal" evidence="10">
    <location>
        <begin position="29"/>
        <end position="285"/>
    </location>
</feature>
<reference evidence="11" key="2">
    <citation type="submission" date="2020-09" db="EMBL/GenBank/DDBJ databases">
        <authorList>
            <person name="Sun Q."/>
            <person name="Zhou Y."/>
        </authorList>
    </citation>
    <scope>NUCLEOTIDE SEQUENCE</scope>
    <source>
        <strain evidence="11">CGMCC 1.12777</strain>
    </source>
</reference>
<dbReference type="CDD" id="cd14791">
    <property type="entry name" value="GH36"/>
    <property type="match status" value="1"/>
</dbReference>
<dbReference type="PANTHER" id="PTHR43053">
    <property type="entry name" value="GLYCOSIDASE FAMILY 31"/>
    <property type="match status" value="1"/>
</dbReference>
<keyword evidence="4 6" id="KW-0378">Hydrolase</keyword>
<evidence type="ECO:0000256" key="6">
    <source>
        <dbReference type="PIRNR" id="PIRNR005536"/>
    </source>
</evidence>
<evidence type="ECO:0000256" key="4">
    <source>
        <dbReference type="ARBA" id="ARBA00022801"/>
    </source>
</evidence>
<keyword evidence="5 6" id="KW-0326">Glycosidase</keyword>
<dbReference type="Proteomes" id="UP000656813">
    <property type="component" value="Unassembled WGS sequence"/>
</dbReference>
<protein>
    <recommendedName>
        <fullName evidence="3 6">Alpha-galactosidase</fullName>
        <ecNumber evidence="3 6">3.2.1.22</ecNumber>
    </recommendedName>
</protein>
<feature type="active site" description="Nucleophile" evidence="7">
    <location>
        <position position="478"/>
    </location>
</feature>
<dbReference type="EMBL" id="BMFV01000021">
    <property type="protein sequence ID" value="GGH84424.1"/>
    <property type="molecule type" value="Genomic_DNA"/>
</dbReference>
<dbReference type="InterPro" id="IPR002252">
    <property type="entry name" value="Glyco_hydro_36"/>
</dbReference>
<sequence>MPIYFNEVTKEFHLQNESTSYIFKVLQNGQLGSLYYGKAIQHQEAFPHFYYQREMPSSTFLDDDPTFSLDMIKQEYPSYGTTDFREPAIQITQENGSRISDFKYKTHRIVKGKPKLKGLPASYAENEEEVTTLIVTLYDEVIQAECELYYSIYETYNVLTRSTQIINKGEQALTINRLLSTSIDFPDSDYECLQLSGTWARERHIKTRKLQPGIQSISSTRGTSSAQQNPFIALKREATTENQGEVYGFNLVYSGNFLAQVEVDPFDVARVMIGINPFDFSWRLEQGESFQTPEAVCVYSDQGLNKMSQIYHQFYRERMARGKWRDRERPVLINNWEATYFDFNEEKLLEIARTSKNLGVELFVLDDGWFGRRDNDRSSLGDWFVDTRKLPNGIKGLANKIKALGLDFGLWFEPEMVSKVSELYEQHPDWIIHVPDRTPSQGRHQYVLDFSRKEVVDYIFEKMCAIIDDASISYIKWDMNRNMTEIGSFNLTADRQQEVAHRYILGVYDLYERLTTKYPEILFESCASGGARFDPGMLYYAPQAWTSDDTDAIERLKIQYGTSMVYPISSIGAHVSAVPNHQVGRLTSLETRANVAYFGAFGYELNVNDMTKDEQALVQDQIEFFKKHRRLFQYGTFYRLISPFESEGVTSWMVVSADQDQAIFGYYQALAQPNVRLPKVKLLGLDPTKKYQLEGHEESYHGDELMHFGLHMEQQPTRTSGDHGDYQSKLYVFRALG</sequence>
<dbReference type="Pfam" id="PF02065">
    <property type="entry name" value="Melibiase"/>
    <property type="match status" value="1"/>
</dbReference>
<dbReference type="Pfam" id="PF16875">
    <property type="entry name" value="Glyco_hydro_36N"/>
    <property type="match status" value="1"/>
</dbReference>
<evidence type="ECO:0000259" key="9">
    <source>
        <dbReference type="Pfam" id="PF16874"/>
    </source>
</evidence>
<dbReference type="PRINTS" id="PR00743">
    <property type="entry name" value="GLHYDRLASE36"/>
</dbReference>
<dbReference type="PROSITE" id="PS00512">
    <property type="entry name" value="ALPHA_GALACTOSIDASE"/>
    <property type="match status" value="1"/>
</dbReference>
<dbReference type="Gene3D" id="2.70.98.60">
    <property type="entry name" value="alpha-galactosidase from lactobacil brevis"/>
    <property type="match status" value="1"/>
</dbReference>
<dbReference type="GO" id="GO:0016052">
    <property type="term" value="P:carbohydrate catabolic process"/>
    <property type="evidence" value="ECO:0007669"/>
    <property type="project" value="InterPro"/>
</dbReference>